<accession>B0MUP1</accession>
<evidence type="ECO:0000313" key="1">
    <source>
        <dbReference type="EMBL" id="EDS03766.1"/>
    </source>
</evidence>
<dbReference type="EMBL" id="ABFK02000017">
    <property type="protein sequence ID" value="EDS03766.1"/>
    <property type="molecule type" value="Genomic_DNA"/>
</dbReference>
<organism evidence="1 2">
    <name type="scientific">Alistipes putredinis DSM 17216</name>
    <dbReference type="NCBI Taxonomy" id="445970"/>
    <lineage>
        <taxon>Bacteria</taxon>
        <taxon>Pseudomonadati</taxon>
        <taxon>Bacteroidota</taxon>
        <taxon>Bacteroidia</taxon>
        <taxon>Bacteroidales</taxon>
        <taxon>Rikenellaceae</taxon>
        <taxon>Alistipes</taxon>
    </lineage>
</organism>
<protein>
    <submittedName>
        <fullName evidence="1">Uncharacterized protein</fullName>
    </submittedName>
</protein>
<reference evidence="1" key="2">
    <citation type="submission" date="2013-09" db="EMBL/GenBank/DDBJ databases">
        <title>Draft genome sequence of Alistipes putredinis (DSM 17216).</title>
        <authorList>
            <person name="Sudarsanam P."/>
            <person name="Ley R."/>
            <person name="Guruge J."/>
            <person name="Turnbaugh P.J."/>
            <person name="Mahowald M."/>
            <person name="Liep D."/>
            <person name="Gordon J."/>
        </authorList>
    </citation>
    <scope>NUCLEOTIDE SEQUENCE</scope>
    <source>
        <strain evidence="1">DSM 17216</strain>
    </source>
</reference>
<proteinExistence type="predicted"/>
<dbReference type="AlphaFoldDB" id="B0MUP1"/>
<keyword evidence="2" id="KW-1185">Reference proteome</keyword>
<gene>
    <name evidence="1" type="ORF">ALIPUT_00820</name>
</gene>
<dbReference type="Proteomes" id="UP000005819">
    <property type="component" value="Unassembled WGS sequence"/>
</dbReference>
<comment type="caution">
    <text evidence="1">The sequence shown here is derived from an EMBL/GenBank/DDBJ whole genome shotgun (WGS) entry which is preliminary data.</text>
</comment>
<reference evidence="1" key="1">
    <citation type="submission" date="2007-10" db="EMBL/GenBank/DDBJ databases">
        <authorList>
            <person name="Fulton L."/>
            <person name="Clifton S."/>
            <person name="Fulton B."/>
            <person name="Xu J."/>
            <person name="Minx P."/>
            <person name="Pepin K.H."/>
            <person name="Johnson M."/>
            <person name="Thiruvilangam P."/>
            <person name="Bhonagiri V."/>
            <person name="Nash W.E."/>
            <person name="Mardis E.R."/>
            <person name="Wilson R.K."/>
        </authorList>
    </citation>
    <scope>NUCLEOTIDE SEQUENCE [LARGE SCALE GENOMIC DNA]</scope>
    <source>
        <strain evidence="1">DSM 17216</strain>
    </source>
</reference>
<sequence>MSCFFVSGVRDSRGGNDRRCRSKPVVAFIFVCRLRVHPVRRPSKFAGVIV</sequence>
<evidence type="ECO:0000313" key="2">
    <source>
        <dbReference type="Proteomes" id="UP000005819"/>
    </source>
</evidence>
<name>B0MUP1_9BACT</name>
<dbReference type="HOGENOM" id="CLU_3113815_0_0_10"/>